<dbReference type="AlphaFoldDB" id="A0A0E9SR82"/>
<feature type="region of interest" description="Disordered" evidence="1">
    <location>
        <begin position="15"/>
        <end position="38"/>
    </location>
</feature>
<dbReference type="EMBL" id="GBXM01064840">
    <property type="protein sequence ID" value="JAH43737.1"/>
    <property type="molecule type" value="Transcribed_RNA"/>
</dbReference>
<reference evidence="2" key="1">
    <citation type="submission" date="2014-11" db="EMBL/GenBank/DDBJ databases">
        <authorList>
            <person name="Amaro Gonzalez C."/>
        </authorList>
    </citation>
    <scope>NUCLEOTIDE SEQUENCE</scope>
</reference>
<organism evidence="2">
    <name type="scientific">Anguilla anguilla</name>
    <name type="common">European freshwater eel</name>
    <name type="synonym">Muraena anguilla</name>
    <dbReference type="NCBI Taxonomy" id="7936"/>
    <lineage>
        <taxon>Eukaryota</taxon>
        <taxon>Metazoa</taxon>
        <taxon>Chordata</taxon>
        <taxon>Craniata</taxon>
        <taxon>Vertebrata</taxon>
        <taxon>Euteleostomi</taxon>
        <taxon>Actinopterygii</taxon>
        <taxon>Neopterygii</taxon>
        <taxon>Teleostei</taxon>
        <taxon>Anguilliformes</taxon>
        <taxon>Anguillidae</taxon>
        <taxon>Anguilla</taxon>
    </lineage>
</organism>
<evidence type="ECO:0000313" key="2">
    <source>
        <dbReference type="EMBL" id="JAH43737.1"/>
    </source>
</evidence>
<accession>A0A0E9SR82</accession>
<reference evidence="2" key="2">
    <citation type="journal article" date="2015" name="Fish Shellfish Immunol.">
        <title>Early steps in the European eel (Anguilla anguilla)-Vibrio vulnificus interaction in the gills: Role of the RtxA13 toxin.</title>
        <authorList>
            <person name="Callol A."/>
            <person name="Pajuelo D."/>
            <person name="Ebbesson L."/>
            <person name="Teles M."/>
            <person name="MacKenzie S."/>
            <person name="Amaro C."/>
        </authorList>
    </citation>
    <scope>NUCLEOTIDE SEQUENCE</scope>
</reference>
<name>A0A0E9SR82_ANGAN</name>
<protein>
    <submittedName>
        <fullName evidence="2">Uncharacterized protein</fullName>
    </submittedName>
</protein>
<sequence>MRALGWALRLDSMPLRESSPDSQVGVSTPMRLRDSMES</sequence>
<proteinExistence type="predicted"/>
<evidence type="ECO:0000256" key="1">
    <source>
        <dbReference type="SAM" id="MobiDB-lite"/>
    </source>
</evidence>